<name>A0ABU5T3P4_9MICC</name>
<dbReference type="RefSeq" id="WP_323278116.1">
    <property type="nucleotide sequence ID" value="NZ_JAYGGQ010000003.1"/>
</dbReference>
<evidence type="ECO:0000313" key="2">
    <source>
        <dbReference type="Proteomes" id="UP001304769"/>
    </source>
</evidence>
<protein>
    <submittedName>
        <fullName evidence="1">Uncharacterized protein</fullName>
    </submittedName>
</protein>
<sequence length="207" mass="21933">MEPARLGWAGFHVWESFWVGGVRRGALFRSFDGVRLTVRVAFDDGVGAPFAAQSLLSVGPETWDACAFRQEPGGLRTELGREAAGLGADTLPSSGEYLLVARIAESSRGGAEFGRIDEAQPDAGPAPARVRRRPGGAIDFPDGRIRQAERLDVVAGGMRVATYWAVGGVVVRSAWAGALTFLCTEAEALEGLDPGISSFLRQGFVAP</sequence>
<dbReference type="Proteomes" id="UP001304769">
    <property type="component" value="Unassembled WGS sequence"/>
</dbReference>
<organism evidence="1 2">
    <name type="scientific">Sinomonas terricola</name>
    <dbReference type="NCBI Taxonomy" id="3110330"/>
    <lineage>
        <taxon>Bacteria</taxon>
        <taxon>Bacillati</taxon>
        <taxon>Actinomycetota</taxon>
        <taxon>Actinomycetes</taxon>
        <taxon>Micrococcales</taxon>
        <taxon>Micrococcaceae</taxon>
        <taxon>Sinomonas</taxon>
    </lineage>
</organism>
<gene>
    <name evidence="1" type="ORF">SPF06_06095</name>
</gene>
<proteinExistence type="predicted"/>
<reference evidence="1 2" key="1">
    <citation type="submission" date="2023-12" db="EMBL/GenBank/DDBJ databases">
        <title>Sinomonas terricola sp. nov, isolated from litchi orchard soil in Guangdong, PR China.</title>
        <authorList>
            <person name="Jiaxin W."/>
            <person name="Yang Z."/>
            <person name="Honghui Z."/>
        </authorList>
    </citation>
    <scope>NUCLEOTIDE SEQUENCE [LARGE SCALE GENOMIC DNA]</scope>
    <source>
        <strain evidence="1 2">JGH33</strain>
    </source>
</reference>
<evidence type="ECO:0000313" key="1">
    <source>
        <dbReference type="EMBL" id="MEA5454293.1"/>
    </source>
</evidence>
<accession>A0ABU5T3P4</accession>
<keyword evidence="2" id="KW-1185">Reference proteome</keyword>
<comment type="caution">
    <text evidence="1">The sequence shown here is derived from an EMBL/GenBank/DDBJ whole genome shotgun (WGS) entry which is preliminary data.</text>
</comment>
<dbReference type="EMBL" id="JAYGGQ010000003">
    <property type="protein sequence ID" value="MEA5454293.1"/>
    <property type="molecule type" value="Genomic_DNA"/>
</dbReference>